<dbReference type="InterPro" id="IPR010711">
    <property type="entry name" value="PLA2G12"/>
</dbReference>
<reference evidence="2 3" key="1">
    <citation type="submission" date="2018-03" db="EMBL/GenBank/DDBJ databases">
        <authorList>
            <person name="Fogelqvist J."/>
        </authorList>
    </citation>
    <scope>NUCLEOTIDE SEQUENCE [LARGE SCALE GENOMIC DNA]</scope>
</reference>
<geneLocation type="mitochondrion" evidence="2"/>
<evidence type="ECO:0000256" key="1">
    <source>
        <dbReference type="SAM" id="SignalP"/>
    </source>
</evidence>
<dbReference type="PANTHER" id="PTHR12824:SF8">
    <property type="entry name" value="GXIVSPLA2, ISOFORM A"/>
    <property type="match status" value="1"/>
</dbReference>
<dbReference type="Gene3D" id="1.20.90.10">
    <property type="entry name" value="Phospholipase A2 domain"/>
    <property type="match status" value="1"/>
</dbReference>
<gene>
    <name evidence="2" type="ORF">PLBR_LOCUS4191</name>
</gene>
<dbReference type="AlphaFoldDB" id="A0A3P3Y9Y7"/>
<evidence type="ECO:0008006" key="4">
    <source>
        <dbReference type="Google" id="ProtNLM"/>
    </source>
</evidence>
<keyword evidence="1" id="KW-0732">Signal</keyword>
<dbReference type="EMBL" id="OVEO01000006">
    <property type="protein sequence ID" value="SPQ96976.1"/>
    <property type="molecule type" value="Genomic_DNA"/>
</dbReference>
<dbReference type="InterPro" id="IPR036444">
    <property type="entry name" value="PLipase_A2_dom_sf"/>
</dbReference>
<dbReference type="GO" id="GO:0004623">
    <property type="term" value="F:phospholipase A2 activity"/>
    <property type="evidence" value="ECO:0007669"/>
    <property type="project" value="InterPro"/>
</dbReference>
<feature type="chain" id="PRO_5017981285" description="Phospholipase A2 domain-containing protein" evidence="1">
    <location>
        <begin position="20"/>
        <end position="165"/>
    </location>
</feature>
<dbReference type="SUPFAM" id="SSF48619">
    <property type="entry name" value="Phospholipase A2, PLA2"/>
    <property type="match status" value="1"/>
</dbReference>
<dbReference type="Proteomes" id="UP000290189">
    <property type="component" value="Unassembled WGS sequence"/>
</dbReference>
<dbReference type="GO" id="GO:0050482">
    <property type="term" value="P:arachidonate secretion"/>
    <property type="evidence" value="ECO:0007669"/>
    <property type="project" value="InterPro"/>
</dbReference>
<evidence type="ECO:0000313" key="2">
    <source>
        <dbReference type="EMBL" id="SPQ96976.1"/>
    </source>
</evidence>
<dbReference type="GO" id="GO:0005509">
    <property type="term" value="F:calcium ion binding"/>
    <property type="evidence" value="ECO:0007669"/>
    <property type="project" value="InterPro"/>
</dbReference>
<proteinExistence type="predicted"/>
<keyword evidence="2" id="KW-0496">Mitochondrion</keyword>
<organism evidence="2 3">
    <name type="scientific">Plasmodiophora brassicae</name>
    <name type="common">Clubroot disease agent</name>
    <dbReference type="NCBI Taxonomy" id="37360"/>
    <lineage>
        <taxon>Eukaryota</taxon>
        <taxon>Sar</taxon>
        <taxon>Rhizaria</taxon>
        <taxon>Endomyxa</taxon>
        <taxon>Phytomyxea</taxon>
        <taxon>Plasmodiophorida</taxon>
        <taxon>Plasmodiophoridae</taxon>
        <taxon>Plasmodiophora</taxon>
    </lineage>
</organism>
<dbReference type="GO" id="GO:0006644">
    <property type="term" value="P:phospholipid metabolic process"/>
    <property type="evidence" value="ECO:0007669"/>
    <property type="project" value="InterPro"/>
</dbReference>
<feature type="signal peptide" evidence="1">
    <location>
        <begin position="1"/>
        <end position="19"/>
    </location>
</feature>
<dbReference type="Pfam" id="PF06951">
    <property type="entry name" value="PLA2G12"/>
    <property type="match status" value="1"/>
</dbReference>
<dbReference type="PANTHER" id="PTHR12824">
    <property type="entry name" value="GROUP XII SECRETORY PHOSPHOLIPASE A2 FAMILY MEMBER"/>
    <property type="match status" value="1"/>
</dbReference>
<dbReference type="GO" id="GO:0016042">
    <property type="term" value="P:lipid catabolic process"/>
    <property type="evidence" value="ECO:0007669"/>
    <property type="project" value="InterPro"/>
</dbReference>
<protein>
    <recommendedName>
        <fullName evidence="4">Phospholipase A2 domain-containing protein</fullName>
    </recommendedName>
</protein>
<evidence type="ECO:0000313" key="3">
    <source>
        <dbReference type="Proteomes" id="UP000290189"/>
    </source>
</evidence>
<accession>A0A3P3Y9Y7</accession>
<name>A0A3P3Y9Y7_PLABS</name>
<sequence length="165" mass="17026">MTPLAGVLLGVAATVAVIAAPGAPAATSLSDMIRSFVDGGATCDPVYTCPSGRPPRPARRHRPSSNGCGAMGVTVSFSGFDLEPCCNEHDICYDTCGSNRDQCDATFASCLRRACQALPDEEGGRGGRGQCTGVANLFVSATKLSGCAPFIEAQTRACDCTERDL</sequence>
<dbReference type="GO" id="GO:0005576">
    <property type="term" value="C:extracellular region"/>
    <property type="evidence" value="ECO:0007669"/>
    <property type="project" value="InterPro"/>
</dbReference>